<evidence type="ECO:0000256" key="3">
    <source>
        <dbReference type="ARBA" id="ARBA00022448"/>
    </source>
</evidence>
<dbReference type="Gene3D" id="3.10.105.10">
    <property type="entry name" value="Dipeptide-binding Protein, Domain 3"/>
    <property type="match status" value="1"/>
</dbReference>
<dbReference type="InterPro" id="IPR039424">
    <property type="entry name" value="SBP_5"/>
</dbReference>
<dbReference type="RefSeq" id="WP_344790232.1">
    <property type="nucleotide sequence ID" value="NZ_BAABBV010000001.1"/>
</dbReference>
<sequence length="546" mass="58126">MNSVSTRRVRLVASAAAVAAGALVLAGCAGNSGGNGGGNGGNASAKSITIGTTDKITSLDPAGSYDNGSFAVMTQVYPFLVDTPNGSPDPKPSIAESASFTDPSTYEVKLKPGLTFKNGDKLTSSDVKFTFDRQIKINDPNGPASLLGNLASISTPDDTTVDFHLKAPNDQTFPQVLTSPAGPIVDEQVFSADKVTPDDTIVKGEAFAGQYYISSYKVNQLIQYKAFSGYKGLNGQAKTPTVNVKYYASSDNLKLDIQSGAIDVAYRSLSATDISSLKSKKNVKVIDGPGGEIRYIVFNFNTQPYGAKTADADAAKALAVRQAAADLIDREAISKQVYKGTYTPLYSYVPDGLTGATPALKSLYGDGNGGPSLDKAKQTLEAAGVKTPVTLNLQYTGDHYGPSSGDEYGLIKSQLENGGLFNVKLQQTEYVQYSKERVADVYPAYQLGWFPDYSDADDYLTPFFAKNNFLSNHYDSATVQGLLAKEVGDTDKADREKVIEQIQQEVAKDLSTLPILQGSSVAVVGTDVKGTTLDSSYKFRYANISK</sequence>
<comment type="similarity">
    <text evidence="2">Belongs to the bacterial solute-binding protein 5 family.</text>
</comment>
<evidence type="ECO:0000313" key="7">
    <source>
        <dbReference type="EMBL" id="GAA4156017.1"/>
    </source>
</evidence>
<proteinExistence type="inferred from homology"/>
<dbReference type="EMBL" id="BAABBV010000001">
    <property type="protein sequence ID" value="GAA4156017.1"/>
    <property type="molecule type" value="Genomic_DNA"/>
</dbReference>
<reference evidence="7" key="1">
    <citation type="journal article" date="2014" name="Int. J. Syst. Evol. Microbiol.">
        <title>Complete genome of a new Firmicutes species belonging to the dominant human colonic microbiota ('Ruminococcus bicirculans') reveals two chromosomes and a selective capacity to utilize plant glucans.</title>
        <authorList>
            <consortium name="NISC Comparative Sequencing Program"/>
            <person name="Wegmann U."/>
            <person name="Louis P."/>
            <person name="Goesmann A."/>
            <person name="Henrissat B."/>
            <person name="Duncan S.H."/>
            <person name="Flint H.J."/>
        </authorList>
    </citation>
    <scope>NUCLEOTIDE SEQUENCE</scope>
    <source>
        <strain evidence="7">JCM 17590</strain>
    </source>
</reference>
<accession>A0ABP7ZFH2</accession>
<protein>
    <submittedName>
        <fullName evidence="7">ABC transporter substrate-binding protein</fullName>
    </submittedName>
</protein>
<dbReference type="InterPro" id="IPR030678">
    <property type="entry name" value="Peptide/Ni-bd"/>
</dbReference>
<dbReference type="PIRSF" id="PIRSF002741">
    <property type="entry name" value="MppA"/>
    <property type="match status" value="1"/>
</dbReference>
<dbReference type="Gene3D" id="3.90.76.10">
    <property type="entry name" value="Dipeptide-binding Protein, Domain 1"/>
    <property type="match status" value="1"/>
</dbReference>
<comment type="subcellular location">
    <subcellularLocation>
        <location evidence="1">Cell envelope</location>
    </subcellularLocation>
</comment>
<gene>
    <name evidence="7" type="ORF">GCM10022286_05820</name>
</gene>
<evidence type="ECO:0000259" key="6">
    <source>
        <dbReference type="Pfam" id="PF00496"/>
    </source>
</evidence>
<dbReference type="PANTHER" id="PTHR30290:SF10">
    <property type="entry name" value="PERIPLASMIC OLIGOPEPTIDE-BINDING PROTEIN-RELATED"/>
    <property type="match status" value="1"/>
</dbReference>
<dbReference type="Pfam" id="PF00496">
    <property type="entry name" value="SBP_bac_5"/>
    <property type="match status" value="1"/>
</dbReference>
<keyword evidence="3" id="KW-0813">Transport</keyword>
<evidence type="ECO:0000256" key="1">
    <source>
        <dbReference type="ARBA" id="ARBA00004196"/>
    </source>
</evidence>
<evidence type="ECO:0000313" key="8">
    <source>
        <dbReference type="Proteomes" id="UP001415169"/>
    </source>
</evidence>
<feature type="chain" id="PRO_5046375504" evidence="5">
    <location>
        <begin position="27"/>
        <end position="546"/>
    </location>
</feature>
<keyword evidence="4 5" id="KW-0732">Signal</keyword>
<dbReference type="Proteomes" id="UP001415169">
    <property type="component" value="Unassembled WGS sequence"/>
</dbReference>
<dbReference type="SUPFAM" id="SSF53850">
    <property type="entry name" value="Periplasmic binding protein-like II"/>
    <property type="match status" value="1"/>
</dbReference>
<keyword evidence="8" id="KW-1185">Reference proteome</keyword>
<feature type="domain" description="Solute-binding protein family 5" evidence="6">
    <location>
        <begin position="90"/>
        <end position="468"/>
    </location>
</feature>
<name>A0ABP7ZFH2_9MICO</name>
<comment type="caution">
    <text evidence="7">The sequence shown here is derived from an EMBL/GenBank/DDBJ whole genome shotgun (WGS) entry which is preliminary data.</text>
</comment>
<dbReference type="InterPro" id="IPR000914">
    <property type="entry name" value="SBP_5_dom"/>
</dbReference>
<reference evidence="7" key="2">
    <citation type="submission" date="2023-12" db="EMBL/GenBank/DDBJ databases">
        <authorList>
            <person name="Sun Q."/>
            <person name="Inoue M."/>
        </authorList>
    </citation>
    <scope>NUCLEOTIDE SEQUENCE</scope>
    <source>
        <strain evidence="7">JCM 17590</strain>
    </source>
</reference>
<feature type="signal peptide" evidence="5">
    <location>
        <begin position="1"/>
        <end position="26"/>
    </location>
</feature>
<evidence type="ECO:0000256" key="2">
    <source>
        <dbReference type="ARBA" id="ARBA00005695"/>
    </source>
</evidence>
<evidence type="ECO:0000256" key="5">
    <source>
        <dbReference type="SAM" id="SignalP"/>
    </source>
</evidence>
<dbReference type="Gene3D" id="3.40.190.10">
    <property type="entry name" value="Periplasmic binding protein-like II"/>
    <property type="match status" value="1"/>
</dbReference>
<dbReference type="PANTHER" id="PTHR30290">
    <property type="entry name" value="PERIPLASMIC BINDING COMPONENT OF ABC TRANSPORTER"/>
    <property type="match status" value="1"/>
</dbReference>
<organism evidence="7 8">
    <name type="scientific">Gryllotalpicola daejeonensis</name>
    <dbReference type="NCBI Taxonomy" id="993087"/>
    <lineage>
        <taxon>Bacteria</taxon>
        <taxon>Bacillati</taxon>
        <taxon>Actinomycetota</taxon>
        <taxon>Actinomycetes</taxon>
        <taxon>Micrococcales</taxon>
        <taxon>Microbacteriaceae</taxon>
        <taxon>Gryllotalpicola</taxon>
    </lineage>
</organism>
<dbReference type="PROSITE" id="PS51257">
    <property type="entry name" value="PROKAR_LIPOPROTEIN"/>
    <property type="match status" value="1"/>
</dbReference>
<evidence type="ECO:0000256" key="4">
    <source>
        <dbReference type="ARBA" id="ARBA00022729"/>
    </source>
</evidence>